<feature type="signal peptide" evidence="7">
    <location>
        <begin position="1"/>
        <end position="21"/>
    </location>
</feature>
<evidence type="ECO:0000256" key="5">
    <source>
        <dbReference type="ARBA" id="ARBA00023251"/>
    </source>
</evidence>
<dbReference type="PANTHER" id="PTHR35333">
    <property type="entry name" value="BETA-LACTAMASE"/>
    <property type="match status" value="1"/>
</dbReference>
<evidence type="ECO:0000256" key="7">
    <source>
        <dbReference type="SAM" id="SignalP"/>
    </source>
</evidence>
<dbReference type="InterPro" id="IPR045155">
    <property type="entry name" value="Beta-lactam_cat"/>
</dbReference>
<dbReference type="AlphaFoldDB" id="A0A841EKP7"/>
<evidence type="ECO:0000259" key="8">
    <source>
        <dbReference type="Pfam" id="PF13354"/>
    </source>
</evidence>
<dbReference type="InterPro" id="IPR023650">
    <property type="entry name" value="Beta-lactam_class-A_AS"/>
</dbReference>
<evidence type="ECO:0000256" key="2">
    <source>
        <dbReference type="ARBA" id="ARBA00009009"/>
    </source>
</evidence>
<dbReference type="Pfam" id="PF13354">
    <property type="entry name" value="Beta-lactamase2"/>
    <property type="match status" value="1"/>
</dbReference>
<feature type="chain" id="PRO_5032841993" description="Beta-lactamase" evidence="7">
    <location>
        <begin position="22"/>
        <end position="297"/>
    </location>
</feature>
<reference evidence="9 10" key="1">
    <citation type="submission" date="2020-08" db="EMBL/GenBank/DDBJ databases">
        <title>Functional genomics of gut bacteria from endangered species of beetles.</title>
        <authorList>
            <person name="Carlos-Shanley C."/>
        </authorList>
    </citation>
    <scope>NUCLEOTIDE SEQUENCE [LARGE SCALE GENOMIC DNA]</scope>
    <source>
        <strain evidence="9 10">S00070</strain>
    </source>
</reference>
<dbReference type="Proteomes" id="UP000524404">
    <property type="component" value="Unassembled WGS sequence"/>
</dbReference>
<dbReference type="PROSITE" id="PS00146">
    <property type="entry name" value="BETA_LACTAMASE_A"/>
    <property type="match status" value="1"/>
</dbReference>
<dbReference type="Gene3D" id="3.40.710.10">
    <property type="entry name" value="DD-peptidase/beta-lactamase superfamily"/>
    <property type="match status" value="1"/>
</dbReference>
<dbReference type="EMBL" id="JACHKT010000020">
    <property type="protein sequence ID" value="MBB6004132.1"/>
    <property type="molecule type" value="Genomic_DNA"/>
</dbReference>
<keyword evidence="10" id="KW-1185">Reference proteome</keyword>
<comment type="caution">
    <text evidence="9">The sequence shown here is derived from an EMBL/GenBank/DDBJ whole genome shotgun (WGS) entry which is preliminary data.</text>
</comment>
<organism evidence="9 10">
    <name type="scientific">Arcicella rosea</name>
    <dbReference type="NCBI Taxonomy" id="502909"/>
    <lineage>
        <taxon>Bacteria</taxon>
        <taxon>Pseudomonadati</taxon>
        <taxon>Bacteroidota</taxon>
        <taxon>Cytophagia</taxon>
        <taxon>Cytophagales</taxon>
        <taxon>Flectobacillaceae</taxon>
        <taxon>Arcicella</taxon>
    </lineage>
</organism>
<evidence type="ECO:0000256" key="6">
    <source>
        <dbReference type="RuleBase" id="RU361140"/>
    </source>
</evidence>
<dbReference type="PRINTS" id="PR00118">
    <property type="entry name" value="BLACTAMASEA"/>
</dbReference>
<dbReference type="RefSeq" id="WP_221432473.1">
    <property type="nucleotide sequence ID" value="NZ_JACHKT010000020.1"/>
</dbReference>
<dbReference type="GO" id="GO:0008800">
    <property type="term" value="F:beta-lactamase activity"/>
    <property type="evidence" value="ECO:0007669"/>
    <property type="project" value="UniProtKB-UniRule"/>
</dbReference>
<evidence type="ECO:0000256" key="1">
    <source>
        <dbReference type="ARBA" id="ARBA00001526"/>
    </source>
</evidence>
<name>A0A841EKP7_9BACT</name>
<evidence type="ECO:0000313" key="10">
    <source>
        <dbReference type="Proteomes" id="UP000524404"/>
    </source>
</evidence>
<dbReference type="GO" id="GO:0030655">
    <property type="term" value="P:beta-lactam antibiotic catabolic process"/>
    <property type="evidence" value="ECO:0007669"/>
    <property type="project" value="InterPro"/>
</dbReference>
<comment type="catalytic activity">
    <reaction evidence="1 6">
        <text>a beta-lactam + H2O = a substituted beta-amino acid</text>
        <dbReference type="Rhea" id="RHEA:20401"/>
        <dbReference type="ChEBI" id="CHEBI:15377"/>
        <dbReference type="ChEBI" id="CHEBI:35627"/>
        <dbReference type="ChEBI" id="CHEBI:140347"/>
        <dbReference type="EC" id="3.5.2.6"/>
    </reaction>
</comment>
<feature type="domain" description="Beta-lactamase class A catalytic" evidence="8">
    <location>
        <begin position="44"/>
        <end position="269"/>
    </location>
</feature>
<gene>
    <name evidence="9" type="ORF">HNP25_002795</name>
</gene>
<keyword evidence="7" id="KW-0732">Signal</keyword>
<dbReference type="NCBIfam" id="NF012099">
    <property type="entry name" value="SubclassA2"/>
    <property type="match status" value="1"/>
</dbReference>
<sequence length="297" mass="33064">MNKLIFAVSLLFTIVSSSLFAQKDVLKTNIEQIIKSKKATVGVAIYGFESKESITVNNELQYPLQSVFKFHIALAVLNQVDKGKLRLNQKIFIKPNDLLPNTWSPMREKYPTANVSLSIAEIIRYTVGESDNNGCDILLRLIGGTKTVNDYIHKVGVQEVSIVANEEDMHKAWDVQFSNWTKPMAAVDLLKLFYDKKITSKANFDFLWEVMTNSPTGKKRIQAQVPKGSVVAHKTGTSDTNEEGITSAVNDIGIVTLPNGKHFAISVFVTNSKENTESNEKIIADISKLACDYFVAK</sequence>
<proteinExistence type="inferred from homology"/>
<accession>A0A841EKP7</accession>
<protein>
    <recommendedName>
        <fullName evidence="3 6">Beta-lactamase</fullName>
        <ecNumber evidence="3 6">3.5.2.6</ecNumber>
    </recommendedName>
</protein>
<evidence type="ECO:0000256" key="3">
    <source>
        <dbReference type="ARBA" id="ARBA00012865"/>
    </source>
</evidence>
<dbReference type="SUPFAM" id="SSF56601">
    <property type="entry name" value="beta-lactamase/transpeptidase-like"/>
    <property type="match status" value="1"/>
</dbReference>
<dbReference type="InterPro" id="IPR000871">
    <property type="entry name" value="Beta-lactam_class-A"/>
</dbReference>
<dbReference type="EC" id="3.5.2.6" evidence="3 6"/>
<dbReference type="GO" id="GO:0046677">
    <property type="term" value="P:response to antibiotic"/>
    <property type="evidence" value="ECO:0007669"/>
    <property type="project" value="UniProtKB-UniRule"/>
</dbReference>
<keyword evidence="5 6" id="KW-0046">Antibiotic resistance</keyword>
<dbReference type="PANTHER" id="PTHR35333:SF3">
    <property type="entry name" value="BETA-LACTAMASE-TYPE TRANSPEPTIDASE FOLD CONTAINING PROTEIN"/>
    <property type="match status" value="1"/>
</dbReference>
<evidence type="ECO:0000256" key="4">
    <source>
        <dbReference type="ARBA" id="ARBA00022801"/>
    </source>
</evidence>
<comment type="similarity">
    <text evidence="2 6">Belongs to the class-A beta-lactamase family.</text>
</comment>
<keyword evidence="4 6" id="KW-0378">Hydrolase</keyword>
<evidence type="ECO:0000313" key="9">
    <source>
        <dbReference type="EMBL" id="MBB6004132.1"/>
    </source>
</evidence>
<dbReference type="NCBIfam" id="NF033103">
    <property type="entry name" value="bla_class_A"/>
    <property type="match status" value="1"/>
</dbReference>
<dbReference type="InterPro" id="IPR012338">
    <property type="entry name" value="Beta-lactam/transpept-like"/>
</dbReference>